<evidence type="ECO:0000256" key="1">
    <source>
        <dbReference type="ARBA" id="ARBA00001933"/>
    </source>
</evidence>
<evidence type="ECO:0000256" key="8">
    <source>
        <dbReference type="ARBA" id="ARBA00050776"/>
    </source>
</evidence>
<dbReference type="Gene3D" id="3.90.1150.10">
    <property type="entry name" value="Aspartate Aminotransferase, domain 1"/>
    <property type="match status" value="1"/>
</dbReference>
<evidence type="ECO:0000256" key="3">
    <source>
        <dbReference type="ARBA" id="ARBA00022679"/>
    </source>
</evidence>
<dbReference type="AlphaFoldDB" id="A0A6I8ME67"/>
<comment type="cofactor">
    <cofactor evidence="1">
        <name>pyridoxal 5'-phosphate</name>
        <dbReference type="ChEBI" id="CHEBI:597326"/>
    </cofactor>
</comment>
<evidence type="ECO:0000256" key="2">
    <source>
        <dbReference type="ARBA" id="ARBA00006490"/>
    </source>
</evidence>
<dbReference type="PANTHER" id="PTHR11601">
    <property type="entry name" value="CYSTEINE DESULFURYLASE FAMILY MEMBER"/>
    <property type="match status" value="1"/>
</dbReference>
<dbReference type="InterPro" id="IPR015424">
    <property type="entry name" value="PyrdxlP-dep_Trfase"/>
</dbReference>
<reference evidence="10 11" key="1">
    <citation type="submission" date="2019-11" db="EMBL/GenBank/DDBJ databases">
        <authorList>
            <person name="Brisse S."/>
        </authorList>
    </citation>
    <scope>NUCLEOTIDE SEQUENCE [LARGE SCALE GENOMIC DNA]</scope>
    <source>
        <strain evidence="10">FRC0190</strain>
    </source>
</reference>
<dbReference type="GO" id="GO:0031071">
    <property type="term" value="F:cysteine desulfurase activity"/>
    <property type="evidence" value="ECO:0007669"/>
    <property type="project" value="UniProtKB-EC"/>
</dbReference>
<name>A0A6I8ME67_9CORY</name>
<evidence type="ECO:0000256" key="4">
    <source>
        <dbReference type="ARBA" id="ARBA00022723"/>
    </source>
</evidence>
<keyword evidence="5" id="KW-0663">Pyridoxal phosphate</keyword>
<dbReference type="GO" id="GO:0051536">
    <property type="term" value="F:iron-sulfur cluster binding"/>
    <property type="evidence" value="ECO:0007669"/>
    <property type="project" value="UniProtKB-KW"/>
</dbReference>
<organism evidence="10 11">
    <name type="scientific">Corynebacterium rouxii</name>
    <dbReference type="NCBI Taxonomy" id="2719119"/>
    <lineage>
        <taxon>Bacteria</taxon>
        <taxon>Bacillati</taxon>
        <taxon>Actinomycetota</taxon>
        <taxon>Actinomycetes</taxon>
        <taxon>Mycobacteriales</taxon>
        <taxon>Corynebacteriaceae</taxon>
        <taxon>Corynebacterium</taxon>
    </lineage>
</organism>
<dbReference type="EMBL" id="LR738855">
    <property type="protein sequence ID" value="VZH85050.1"/>
    <property type="molecule type" value="Genomic_DNA"/>
</dbReference>
<dbReference type="InterPro" id="IPR015422">
    <property type="entry name" value="PyrdxlP-dep_Trfase_small"/>
</dbReference>
<feature type="domain" description="Aminotransferase class V" evidence="9">
    <location>
        <begin position="5"/>
        <end position="361"/>
    </location>
</feature>
<dbReference type="Pfam" id="PF00266">
    <property type="entry name" value="Aminotran_5"/>
    <property type="match status" value="1"/>
</dbReference>
<keyword evidence="7" id="KW-0411">Iron-sulfur</keyword>
<accession>A0A6I8ME67</accession>
<dbReference type="KEGG" id="crf:FRC0190_01034"/>
<proteinExistence type="inferred from homology"/>
<dbReference type="InterPro" id="IPR015421">
    <property type="entry name" value="PyrdxlP-dep_Trfase_major"/>
</dbReference>
<keyword evidence="3" id="KW-0808">Transferase</keyword>
<comment type="similarity">
    <text evidence="2">Belongs to the class-V pyridoxal-phosphate-dependent aminotransferase family. NifS/IscS subfamily.</text>
</comment>
<dbReference type="Gene3D" id="3.40.640.10">
    <property type="entry name" value="Type I PLP-dependent aspartate aminotransferase-like (Major domain)"/>
    <property type="match status" value="1"/>
</dbReference>
<dbReference type="SUPFAM" id="SSF53383">
    <property type="entry name" value="PLP-dependent transferases"/>
    <property type="match status" value="1"/>
</dbReference>
<dbReference type="GO" id="GO:0046872">
    <property type="term" value="F:metal ion binding"/>
    <property type="evidence" value="ECO:0007669"/>
    <property type="project" value="UniProtKB-KW"/>
</dbReference>
<sequence>MQTRYFDHAATTPIREAARAAWLEYAGMANPASQYASGRAARSVLDTAREQIAQLLGCEPIEVIFTASGTESDNIGVHGLWKARQGQAPNRIVTTAIEHPGVLETVKALESHGADLDFLPVDSYGAIANVDALSTAAAVAAVMWANNETGAIQPIEKVIAAAQEVDTPVHVDAVQVVGHQHINFDGLGATTLAASAHKFGGPRGVGLLLARRSPAPQPVMFGGGQERSIRSGTVDVAGAAATAAALAEAVNEIDEENTRLRYLVNKLRDHVVATIDNTVVHTPRHSLPGHLHLSFPGAEGDSLIMLLDSLGLEASTGSACSNGVNRASHVLLAMGVSESTARSAVRFTLGATTTEEDVDTLIAQLPDVVARARLAGMA</sequence>
<evidence type="ECO:0000256" key="7">
    <source>
        <dbReference type="ARBA" id="ARBA00023014"/>
    </source>
</evidence>
<dbReference type="Proteomes" id="UP000423525">
    <property type="component" value="Chromosome"/>
</dbReference>
<dbReference type="InterPro" id="IPR016454">
    <property type="entry name" value="Cysteine_dSase"/>
</dbReference>
<dbReference type="PIRSF" id="PIRSF005572">
    <property type="entry name" value="NifS"/>
    <property type="match status" value="1"/>
</dbReference>
<keyword evidence="4" id="KW-0479">Metal-binding</keyword>
<dbReference type="RefSeq" id="WP_155872492.1">
    <property type="nucleotide sequence ID" value="NZ_CP168248.1"/>
</dbReference>
<evidence type="ECO:0000313" key="10">
    <source>
        <dbReference type="EMBL" id="VZH85050.1"/>
    </source>
</evidence>
<dbReference type="InterPro" id="IPR000192">
    <property type="entry name" value="Aminotrans_V_dom"/>
</dbReference>
<dbReference type="Gene3D" id="1.10.260.50">
    <property type="match status" value="1"/>
</dbReference>
<protein>
    <submittedName>
        <fullName evidence="10">Cysteine desulfurase</fullName>
    </submittedName>
</protein>
<gene>
    <name evidence="10" type="ORF">FRC0190_01034</name>
</gene>
<comment type="catalytic activity">
    <reaction evidence="8">
        <text>(sulfur carrier)-H + L-cysteine = (sulfur carrier)-SH + L-alanine</text>
        <dbReference type="Rhea" id="RHEA:43892"/>
        <dbReference type="Rhea" id="RHEA-COMP:14737"/>
        <dbReference type="Rhea" id="RHEA-COMP:14739"/>
        <dbReference type="ChEBI" id="CHEBI:29917"/>
        <dbReference type="ChEBI" id="CHEBI:35235"/>
        <dbReference type="ChEBI" id="CHEBI:57972"/>
        <dbReference type="ChEBI" id="CHEBI:64428"/>
        <dbReference type="EC" id="2.8.1.7"/>
    </reaction>
</comment>
<evidence type="ECO:0000313" key="11">
    <source>
        <dbReference type="Proteomes" id="UP000423525"/>
    </source>
</evidence>
<evidence type="ECO:0000256" key="6">
    <source>
        <dbReference type="ARBA" id="ARBA00023004"/>
    </source>
</evidence>
<keyword evidence="6" id="KW-0408">Iron</keyword>
<dbReference type="PANTHER" id="PTHR11601:SF34">
    <property type="entry name" value="CYSTEINE DESULFURASE"/>
    <property type="match status" value="1"/>
</dbReference>
<evidence type="ECO:0000259" key="9">
    <source>
        <dbReference type="Pfam" id="PF00266"/>
    </source>
</evidence>
<evidence type="ECO:0000256" key="5">
    <source>
        <dbReference type="ARBA" id="ARBA00022898"/>
    </source>
</evidence>